<gene>
    <name evidence="9" type="ORF">BN85405480</name>
</gene>
<dbReference type="InterPro" id="IPR051322">
    <property type="entry name" value="AA_ABC_Transporter_Permease"/>
</dbReference>
<name>U4KPF9_ALTPJ</name>
<feature type="transmembrane region" description="Helical" evidence="7">
    <location>
        <begin position="55"/>
        <end position="80"/>
    </location>
</feature>
<keyword evidence="2 7" id="KW-0813">Transport</keyword>
<dbReference type="Gene3D" id="1.10.3720.10">
    <property type="entry name" value="MetI-like"/>
    <property type="match status" value="1"/>
</dbReference>
<dbReference type="CDD" id="cd06261">
    <property type="entry name" value="TM_PBP2"/>
    <property type="match status" value="1"/>
</dbReference>
<reference evidence="9 10" key="1">
    <citation type="journal article" date="2013" name="J. Mol. Microbiol. Biotechnol.">
        <title>Analysis of the Complete Genomes of Acholeplasma brassicae , A. palmae and A. laidlawii and Their Comparison to the Obligate Parasites from ' Candidatus Phytoplasma'.</title>
        <authorList>
            <person name="Kube M."/>
            <person name="Siewert C."/>
            <person name="Migdoll A.M."/>
            <person name="Duduk B."/>
            <person name="Holz S."/>
            <person name="Rabus R."/>
            <person name="Seemuller E."/>
            <person name="Mitrovic J."/>
            <person name="Muller I."/>
            <person name="Buttner C."/>
            <person name="Reinhardt R."/>
        </authorList>
    </citation>
    <scope>NUCLEOTIDE SEQUENCE [LARGE SCALE GENOMIC DNA]</scope>
    <source>
        <strain evidence="9 10">J233</strain>
    </source>
</reference>
<dbReference type="SUPFAM" id="SSF161098">
    <property type="entry name" value="MetI-like"/>
    <property type="match status" value="1"/>
</dbReference>
<protein>
    <submittedName>
        <fullName evidence="9">ABC-type metal ion transporter, permease component</fullName>
    </submittedName>
</protein>
<dbReference type="KEGG" id="apal:BN85405480"/>
<evidence type="ECO:0000256" key="1">
    <source>
        <dbReference type="ARBA" id="ARBA00004651"/>
    </source>
</evidence>
<dbReference type="Proteomes" id="UP000032740">
    <property type="component" value="Chromosome"/>
</dbReference>
<proteinExistence type="inferred from homology"/>
<evidence type="ECO:0000313" key="9">
    <source>
        <dbReference type="EMBL" id="CCV64125.1"/>
    </source>
</evidence>
<keyword evidence="10" id="KW-1185">Reference proteome</keyword>
<dbReference type="RefSeq" id="WP_026657672.1">
    <property type="nucleotide sequence ID" value="NC_022538.1"/>
</dbReference>
<evidence type="ECO:0000256" key="2">
    <source>
        <dbReference type="ARBA" id="ARBA00022448"/>
    </source>
</evidence>
<evidence type="ECO:0000256" key="3">
    <source>
        <dbReference type="ARBA" id="ARBA00022475"/>
    </source>
</evidence>
<keyword evidence="6 7" id="KW-0472">Membrane</keyword>
<dbReference type="PANTHER" id="PTHR30450:SF1">
    <property type="entry name" value="D-METHIONINE TRANSPORT SYSTEM PERMEASE PROTEIN METI-RELATED"/>
    <property type="match status" value="1"/>
</dbReference>
<feature type="transmembrane region" description="Helical" evidence="7">
    <location>
        <begin position="192"/>
        <end position="215"/>
    </location>
</feature>
<feature type="transmembrane region" description="Helical" evidence="7">
    <location>
        <begin position="23"/>
        <end position="43"/>
    </location>
</feature>
<dbReference type="InterPro" id="IPR000515">
    <property type="entry name" value="MetI-like"/>
</dbReference>
<dbReference type="OrthoDB" id="384840at2"/>
<accession>U4KPF9</accession>
<organism evidence="9 10">
    <name type="scientific">Alteracholeplasma palmae (strain ATCC 49389 / J233)</name>
    <name type="common">Acholeplasma palmae</name>
    <dbReference type="NCBI Taxonomy" id="1318466"/>
    <lineage>
        <taxon>Bacteria</taxon>
        <taxon>Bacillati</taxon>
        <taxon>Mycoplasmatota</taxon>
        <taxon>Mollicutes</taxon>
        <taxon>Acholeplasmatales</taxon>
        <taxon>Acholeplasmataceae</taxon>
        <taxon>Acholeplasma</taxon>
    </lineage>
</organism>
<dbReference type="PROSITE" id="PS50928">
    <property type="entry name" value="ABC_TM1"/>
    <property type="match status" value="1"/>
</dbReference>
<evidence type="ECO:0000256" key="5">
    <source>
        <dbReference type="ARBA" id="ARBA00022989"/>
    </source>
</evidence>
<dbReference type="PANTHER" id="PTHR30450">
    <property type="entry name" value="ABC TRANSPORTER PERMEASE"/>
    <property type="match status" value="1"/>
</dbReference>
<dbReference type="Pfam" id="PF00528">
    <property type="entry name" value="BPD_transp_1"/>
    <property type="match status" value="1"/>
</dbReference>
<dbReference type="STRING" id="1318466.BN85405480"/>
<comment type="similarity">
    <text evidence="7">Belongs to the binding-protein-dependent transport system permease family.</text>
</comment>
<feature type="transmembrane region" description="Helical" evidence="7">
    <location>
        <begin position="150"/>
        <end position="172"/>
    </location>
</feature>
<evidence type="ECO:0000256" key="4">
    <source>
        <dbReference type="ARBA" id="ARBA00022692"/>
    </source>
</evidence>
<dbReference type="HOGENOM" id="CLU_077375_0_2_14"/>
<evidence type="ECO:0000256" key="7">
    <source>
        <dbReference type="RuleBase" id="RU363032"/>
    </source>
</evidence>
<evidence type="ECO:0000259" key="8">
    <source>
        <dbReference type="PROSITE" id="PS50928"/>
    </source>
</evidence>
<keyword evidence="4 7" id="KW-0812">Transmembrane</keyword>
<keyword evidence="5 7" id="KW-1133">Transmembrane helix</keyword>
<keyword evidence="3" id="KW-1003">Cell membrane</keyword>
<evidence type="ECO:0000313" key="10">
    <source>
        <dbReference type="Proteomes" id="UP000032740"/>
    </source>
</evidence>
<dbReference type="InterPro" id="IPR035906">
    <property type="entry name" value="MetI-like_sf"/>
</dbReference>
<dbReference type="EMBL" id="FO681347">
    <property type="protein sequence ID" value="CCV64125.1"/>
    <property type="molecule type" value="Genomic_DNA"/>
</dbReference>
<dbReference type="GO" id="GO:0005886">
    <property type="term" value="C:plasma membrane"/>
    <property type="evidence" value="ECO:0007669"/>
    <property type="project" value="UniProtKB-SubCell"/>
</dbReference>
<feature type="domain" description="ABC transmembrane type-1" evidence="8">
    <location>
        <begin position="17"/>
        <end position="211"/>
    </location>
</feature>
<dbReference type="AlphaFoldDB" id="U4KPF9"/>
<dbReference type="GO" id="GO:0048473">
    <property type="term" value="P:D-methionine transmembrane transport"/>
    <property type="evidence" value="ECO:0007669"/>
    <property type="project" value="TreeGrafter"/>
</dbReference>
<feature type="transmembrane region" description="Helical" evidence="7">
    <location>
        <begin position="86"/>
        <end position="108"/>
    </location>
</feature>
<sequence length="221" mass="24628">MLNNLIEKYGSILLESLGETADMIFFSAIFSFVLGLLVAIILFSTRPKGIYENKIIYFIFSSFVNTIRSVPFILFIIILIPFNRFIVGTGFGANASKVPLTLIGLATFARLAEQSFLDVKNETYETSYMLGASKISYFKDFLFKESRSNIVLNFTSTLVSLLSYSTVMGTIGGGGLGDLAIREGFANFKYDLMWIIIIVMIILVQVTQAVGNLIARKIDKR</sequence>
<evidence type="ECO:0000256" key="6">
    <source>
        <dbReference type="ARBA" id="ARBA00023136"/>
    </source>
</evidence>
<comment type="subcellular location">
    <subcellularLocation>
        <location evidence="1 7">Cell membrane</location>
        <topology evidence="1 7">Multi-pass membrane protein</topology>
    </subcellularLocation>
</comment>